<comment type="caution">
    <text evidence="3">The sequence shown here is derived from an EMBL/GenBank/DDBJ whole genome shotgun (WGS) entry which is preliminary data.</text>
</comment>
<name>A0A0F9GVW8_9ZZZZ</name>
<keyword evidence="2" id="KW-0342">GTP-binding</keyword>
<dbReference type="SUPFAM" id="SSF52540">
    <property type="entry name" value="P-loop containing nucleoside triphosphate hydrolases"/>
    <property type="match status" value="1"/>
</dbReference>
<dbReference type="EMBL" id="LAZR01018840">
    <property type="protein sequence ID" value="KKL94776.1"/>
    <property type="molecule type" value="Genomic_DNA"/>
</dbReference>
<reference evidence="3" key="1">
    <citation type="journal article" date="2015" name="Nature">
        <title>Complex archaea that bridge the gap between prokaryotes and eukaryotes.</title>
        <authorList>
            <person name="Spang A."/>
            <person name="Saw J.H."/>
            <person name="Jorgensen S.L."/>
            <person name="Zaremba-Niedzwiedzka K."/>
            <person name="Martijn J."/>
            <person name="Lind A.E."/>
            <person name="van Eijk R."/>
            <person name="Schleper C."/>
            <person name="Guy L."/>
            <person name="Ettema T.J."/>
        </authorList>
    </citation>
    <scope>NUCLEOTIDE SEQUENCE</scope>
</reference>
<sequence>MEMLEQSELNKENVELSEDFDFDDTEGMIQFKIVYWGPGESGKTTCFFRLREKFDLLKLNRGYSVETTDGRTLWEDSLYILFKFMLRDIRYNIICHIVTCTGQERFLSTREYVLDGADGIIFVGDSDPEKLEQNKRSFRELISFAKPMDIPYLIQLNKRDLKNAITIKNFKVQMGLPIEEKNPTGQYIVYPTEALQGKNVVVCFRDLILQVIYNYFK</sequence>
<dbReference type="AlphaFoldDB" id="A0A0F9GVW8"/>
<dbReference type="Pfam" id="PF00025">
    <property type="entry name" value="Arf"/>
    <property type="match status" value="1"/>
</dbReference>
<evidence type="ECO:0000313" key="3">
    <source>
        <dbReference type="EMBL" id="KKL94776.1"/>
    </source>
</evidence>
<dbReference type="GO" id="GO:0005525">
    <property type="term" value="F:GTP binding"/>
    <property type="evidence" value="ECO:0007669"/>
    <property type="project" value="UniProtKB-KW"/>
</dbReference>
<dbReference type="InterPro" id="IPR006689">
    <property type="entry name" value="Small_GTPase_ARF/SAR"/>
</dbReference>
<dbReference type="Gene3D" id="3.40.50.300">
    <property type="entry name" value="P-loop containing nucleotide triphosphate hydrolases"/>
    <property type="match status" value="1"/>
</dbReference>
<evidence type="ECO:0000256" key="1">
    <source>
        <dbReference type="ARBA" id="ARBA00022741"/>
    </source>
</evidence>
<gene>
    <name evidence="3" type="ORF">LCGC14_1861290</name>
</gene>
<evidence type="ECO:0000256" key="2">
    <source>
        <dbReference type="ARBA" id="ARBA00023134"/>
    </source>
</evidence>
<proteinExistence type="predicted"/>
<dbReference type="GO" id="GO:0003924">
    <property type="term" value="F:GTPase activity"/>
    <property type="evidence" value="ECO:0007669"/>
    <property type="project" value="InterPro"/>
</dbReference>
<dbReference type="PANTHER" id="PTHR42708">
    <property type="entry name" value="ATP/GTP-BINDING PROTEIN-RELATED"/>
    <property type="match status" value="1"/>
</dbReference>
<dbReference type="InterPro" id="IPR052705">
    <property type="entry name" value="Gliding_Motility_GTPase"/>
</dbReference>
<accession>A0A0F9GVW8</accession>
<protein>
    <recommendedName>
        <fullName evidence="4">Gliding-motility protein MglA</fullName>
    </recommendedName>
</protein>
<organism evidence="3">
    <name type="scientific">marine sediment metagenome</name>
    <dbReference type="NCBI Taxonomy" id="412755"/>
    <lineage>
        <taxon>unclassified sequences</taxon>
        <taxon>metagenomes</taxon>
        <taxon>ecological metagenomes</taxon>
    </lineage>
</organism>
<evidence type="ECO:0008006" key="4">
    <source>
        <dbReference type="Google" id="ProtNLM"/>
    </source>
</evidence>
<dbReference type="PANTHER" id="PTHR42708:SF1">
    <property type="entry name" value="GLIDING MOTILITY PROTEIN MGLA"/>
    <property type="match status" value="1"/>
</dbReference>
<dbReference type="InterPro" id="IPR027417">
    <property type="entry name" value="P-loop_NTPase"/>
</dbReference>
<keyword evidence="1" id="KW-0547">Nucleotide-binding</keyword>